<accession>A0ABP6WMI7</accession>
<feature type="domain" description="Phosphoribosyltransferase" evidence="1">
    <location>
        <begin position="195"/>
        <end position="239"/>
    </location>
</feature>
<dbReference type="EMBL" id="BAABBB010000028">
    <property type="protein sequence ID" value="GAA3552237.1"/>
    <property type="molecule type" value="Genomic_DNA"/>
</dbReference>
<protein>
    <recommendedName>
        <fullName evidence="1">Phosphoribosyltransferase domain-containing protein</fullName>
    </recommendedName>
</protein>
<evidence type="ECO:0000313" key="3">
    <source>
        <dbReference type="Proteomes" id="UP001500301"/>
    </source>
</evidence>
<organism evidence="2 3">
    <name type="scientific">Nocardioides daeguensis</name>
    <dbReference type="NCBI Taxonomy" id="908359"/>
    <lineage>
        <taxon>Bacteria</taxon>
        <taxon>Bacillati</taxon>
        <taxon>Actinomycetota</taxon>
        <taxon>Actinomycetes</taxon>
        <taxon>Propionibacteriales</taxon>
        <taxon>Nocardioidaceae</taxon>
        <taxon>Nocardioides</taxon>
    </lineage>
</organism>
<reference evidence="3" key="1">
    <citation type="journal article" date="2019" name="Int. J. Syst. Evol. Microbiol.">
        <title>The Global Catalogue of Microorganisms (GCM) 10K type strain sequencing project: providing services to taxonomists for standard genome sequencing and annotation.</title>
        <authorList>
            <consortium name="The Broad Institute Genomics Platform"/>
            <consortium name="The Broad Institute Genome Sequencing Center for Infectious Disease"/>
            <person name="Wu L."/>
            <person name="Ma J."/>
        </authorList>
    </citation>
    <scope>NUCLEOTIDE SEQUENCE [LARGE SCALE GENOMIC DNA]</scope>
    <source>
        <strain evidence="3">JCM 17460</strain>
    </source>
</reference>
<dbReference type="CDD" id="cd06223">
    <property type="entry name" value="PRTases_typeI"/>
    <property type="match status" value="1"/>
</dbReference>
<comment type="caution">
    <text evidence="2">The sequence shown here is derived from an EMBL/GenBank/DDBJ whole genome shotgun (WGS) entry which is preliminary data.</text>
</comment>
<gene>
    <name evidence="2" type="ORF">GCM10022263_43800</name>
</gene>
<dbReference type="InterPro" id="IPR051910">
    <property type="entry name" value="ComF/GntX_DNA_util-trans"/>
</dbReference>
<evidence type="ECO:0000259" key="1">
    <source>
        <dbReference type="Pfam" id="PF00156"/>
    </source>
</evidence>
<dbReference type="Proteomes" id="UP001500301">
    <property type="component" value="Unassembled WGS sequence"/>
</dbReference>
<dbReference type="Pfam" id="PF00156">
    <property type="entry name" value="Pribosyltran"/>
    <property type="match status" value="1"/>
</dbReference>
<proteinExistence type="predicted"/>
<sequence>MATAGRTLPLLADGFVDLVLGSRCVGCGRPGRPCCPACREAVRACAEEAGPHWPTPCPAGLVPPYAVGEYGGLLRALVLAHKERRVLALARPLGELLAGSVAVAAASAPGPVVLVPVPSRASTVRRRGHDPMLAMTRVAAGLLGPEVQVGRVLRLRPGVVDQAGLDAAGRAVNLAGSMTAPAAGVRRLARRCPRAHVVVCDDVLTTGATVREAQRALEAAGVPVHAAAVVAATRRRTRAPSAGGPPT</sequence>
<keyword evidence="3" id="KW-1185">Reference proteome</keyword>
<name>A0ABP6WMI7_9ACTN</name>
<dbReference type="InterPro" id="IPR000836">
    <property type="entry name" value="PRTase_dom"/>
</dbReference>
<dbReference type="PANTHER" id="PTHR47505">
    <property type="entry name" value="DNA UTILIZATION PROTEIN YHGH"/>
    <property type="match status" value="1"/>
</dbReference>
<dbReference type="PANTHER" id="PTHR47505:SF1">
    <property type="entry name" value="DNA UTILIZATION PROTEIN YHGH"/>
    <property type="match status" value="1"/>
</dbReference>
<dbReference type="RefSeq" id="WP_218235821.1">
    <property type="nucleotide sequence ID" value="NZ_BAABBB010000028.1"/>
</dbReference>
<evidence type="ECO:0000313" key="2">
    <source>
        <dbReference type="EMBL" id="GAA3552237.1"/>
    </source>
</evidence>